<proteinExistence type="inferred from homology"/>
<comment type="caution">
    <text evidence="6">The sequence shown here is derived from an EMBL/GenBank/DDBJ whole genome shotgun (WGS) entry which is preliminary data.</text>
</comment>
<dbReference type="PROSITE" id="PS50082">
    <property type="entry name" value="WD_REPEATS_2"/>
    <property type="match status" value="3"/>
</dbReference>
<dbReference type="PROSITE" id="PS50294">
    <property type="entry name" value="WD_REPEATS_REGION"/>
    <property type="match status" value="2"/>
</dbReference>
<keyword evidence="2 4" id="KW-0853">WD repeat</keyword>
<dbReference type="Gene3D" id="2.130.10.10">
    <property type="entry name" value="YVTN repeat-like/Quinoprotein amine dehydrogenase"/>
    <property type="match status" value="1"/>
</dbReference>
<dbReference type="Pfam" id="PF24807">
    <property type="entry name" value="WD40_CDC20-Fz"/>
    <property type="match status" value="1"/>
</dbReference>
<feature type="repeat" description="WD" evidence="4">
    <location>
        <begin position="408"/>
        <end position="440"/>
    </location>
</feature>
<organism evidence="6 7">
    <name type="scientific">Ridgeia piscesae</name>
    <name type="common">Tubeworm</name>
    <dbReference type="NCBI Taxonomy" id="27915"/>
    <lineage>
        <taxon>Eukaryota</taxon>
        <taxon>Metazoa</taxon>
        <taxon>Spiralia</taxon>
        <taxon>Lophotrochozoa</taxon>
        <taxon>Annelida</taxon>
        <taxon>Polychaeta</taxon>
        <taxon>Sedentaria</taxon>
        <taxon>Canalipalpata</taxon>
        <taxon>Sabellida</taxon>
        <taxon>Siboglinidae</taxon>
        <taxon>Ridgeia</taxon>
    </lineage>
</organism>
<evidence type="ECO:0000256" key="3">
    <source>
        <dbReference type="ARBA" id="ARBA00022737"/>
    </source>
</evidence>
<dbReference type="InterPro" id="IPR001680">
    <property type="entry name" value="WD40_rpt"/>
</dbReference>
<name>A0AAD9NN38_RIDPI</name>
<feature type="repeat" description="WD" evidence="4">
    <location>
        <begin position="278"/>
        <end position="319"/>
    </location>
</feature>
<protein>
    <recommendedName>
        <fullName evidence="5">CDC20/Fizzy WD40 domain-containing protein</fullName>
    </recommendedName>
</protein>
<sequence>MADNATRDHRCNRSVHTQARISQICHLRRSCSFTASPSRSLDRFIPSRRNSDFESAYYKLMSPSETACSCSDGAYSPQCSGSPASSRCSATREDNILTFSPAGKASSTGECRSLERMYNELSLNTPKKTRNKRYIPKSPDRVLDMPDIRNDFYTNVLDWSCTNNIAVALGNLVYSWNSESGKCRLVPLSLEDSTALVCSLVWAPNGTHLALGLDNGHILLWDDDKDQLLQLKRRHTCTHGGSVDVLAWAPDESVLYSGQNCGCVQQIDQRTGVMSFIKFEHTGGVCGLKVSPDGHYLASGGTDHQLHVWNIHQKTTHRRIRAHNASIKALAWCPWQSTVVATGGGLGDGFIRIWNINSGSKLAEVNTHSQICCMLWSSRHREIVTGHGCERNDVTLWSYPQLRPVATLSAHDGRVLFLAISPDGKTVASCGADEMLMLWKCFDSEPPVFRRQAASLSCSSPLTRTIR</sequence>
<dbReference type="SMART" id="SM00320">
    <property type="entry name" value="WD40"/>
    <property type="match status" value="6"/>
</dbReference>
<evidence type="ECO:0000256" key="4">
    <source>
        <dbReference type="PROSITE-ProRule" id="PRU00221"/>
    </source>
</evidence>
<dbReference type="PROSITE" id="PS00678">
    <property type="entry name" value="WD_REPEATS_1"/>
    <property type="match status" value="1"/>
</dbReference>
<keyword evidence="7" id="KW-1185">Reference proteome</keyword>
<evidence type="ECO:0000313" key="7">
    <source>
        <dbReference type="Proteomes" id="UP001209878"/>
    </source>
</evidence>
<dbReference type="Proteomes" id="UP001209878">
    <property type="component" value="Unassembled WGS sequence"/>
</dbReference>
<dbReference type="InterPro" id="IPR036322">
    <property type="entry name" value="WD40_repeat_dom_sf"/>
</dbReference>
<dbReference type="GO" id="GO:0005680">
    <property type="term" value="C:anaphase-promoting complex"/>
    <property type="evidence" value="ECO:0007669"/>
    <property type="project" value="TreeGrafter"/>
</dbReference>
<feature type="repeat" description="WD" evidence="4">
    <location>
        <begin position="190"/>
        <end position="231"/>
    </location>
</feature>
<dbReference type="InterPro" id="IPR033010">
    <property type="entry name" value="Cdc20/Fizzy"/>
</dbReference>
<dbReference type="GO" id="GO:1990757">
    <property type="term" value="F:ubiquitin ligase activator activity"/>
    <property type="evidence" value="ECO:0007669"/>
    <property type="project" value="TreeGrafter"/>
</dbReference>
<dbReference type="GO" id="GO:1905786">
    <property type="term" value="P:positive regulation of anaphase-promoting complex-dependent catabolic process"/>
    <property type="evidence" value="ECO:0007669"/>
    <property type="project" value="TreeGrafter"/>
</dbReference>
<dbReference type="AlphaFoldDB" id="A0AAD9NN38"/>
<dbReference type="PANTHER" id="PTHR19918">
    <property type="entry name" value="CELL DIVISION CYCLE 20 CDC20 FIZZY -RELATED"/>
    <property type="match status" value="1"/>
</dbReference>
<evidence type="ECO:0000256" key="1">
    <source>
        <dbReference type="ARBA" id="ARBA00006445"/>
    </source>
</evidence>
<dbReference type="GO" id="GO:0031145">
    <property type="term" value="P:anaphase-promoting complex-dependent catabolic process"/>
    <property type="evidence" value="ECO:0007669"/>
    <property type="project" value="TreeGrafter"/>
</dbReference>
<dbReference type="PANTHER" id="PTHR19918:SF52">
    <property type="entry name" value="PROTEIN CORTEX"/>
    <property type="match status" value="1"/>
</dbReference>
<gene>
    <name evidence="6" type="ORF">NP493_664g02089</name>
</gene>
<feature type="domain" description="CDC20/Fizzy WD40" evidence="5">
    <location>
        <begin position="143"/>
        <end position="439"/>
    </location>
</feature>
<reference evidence="6" key="1">
    <citation type="journal article" date="2023" name="Mol. Biol. Evol.">
        <title>Third-Generation Sequencing Reveals the Adaptive Role of the Epigenome in Three Deep-Sea Polychaetes.</title>
        <authorList>
            <person name="Perez M."/>
            <person name="Aroh O."/>
            <person name="Sun Y."/>
            <person name="Lan Y."/>
            <person name="Juniper S.K."/>
            <person name="Young C.R."/>
            <person name="Angers B."/>
            <person name="Qian P.Y."/>
        </authorList>
    </citation>
    <scope>NUCLEOTIDE SEQUENCE</scope>
    <source>
        <strain evidence="6">R07B-5</strain>
    </source>
</reference>
<evidence type="ECO:0000259" key="5">
    <source>
        <dbReference type="Pfam" id="PF24807"/>
    </source>
</evidence>
<keyword evidence="3" id="KW-0677">Repeat</keyword>
<dbReference type="EMBL" id="JAODUO010000664">
    <property type="protein sequence ID" value="KAK2176407.1"/>
    <property type="molecule type" value="Genomic_DNA"/>
</dbReference>
<comment type="similarity">
    <text evidence="1">Belongs to the WD repeat CDC20/Fizzy family.</text>
</comment>
<dbReference type="GO" id="GO:0010997">
    <property type="term" value="F:anaphase-promoting complex binding"/>
    <property type="evidence" value="ECO:0007669"/>
    <property type="project" value="InterPro"/>
</dbReference>
<dbReference type="InterPro" id="IPR056150">
    <property type="entry name" value="WD40_CDC20-Fz"/>
</dbReference>
<dbReference type="InterPro" id="IPR015943">
    <property type="entry name" value="WD40/YVTN_repeat-like_dom_sf"/>
</dbReference>
<accession>A0AAD9NN38</accession>
<dbReference type="InterPro" id="IPR019775">
    <property type="entry name" value="WD40_repeat_CS"/>
</dbReference>
<evidence type="ECO:0000256" key="2">
    <source>
        <dbReference type="ARBA" id="ARBA00022574"/>
    </source>
</evidence>
<dbReference type="SUPFAM" id="SSF50978">
    <property type="entry name" value="WD40 repeat-like"/>
    <property type="match status" value="1"/>
</dbReference>
<evidence type="ECO:0000313" key="6">
    <source>
        <dbReference type="EMBL" id="KAK2176407.1"/>
    </source>
</evidence>